<dbReference type="RefSeq" id="WP_259096741.1">
    <property type="nucleotide sequence ID" value="NZ_CP130454.1"/>
</dbReference>
<dbReference type="Gene3D" id="3.30.160.250">
    <property type="match status" value="1"/>
</dbReference>
<reference evidence="1 2" key="1">
    <citation type="submission" date="2022-08" db="EMBL/GenBank/DDBJ databases">
        <title>Bacterial and archaeal communities from various locations to study Microbial Dark Matter (Phase II).</title>
        <authorList>
            <person name="Stepanauskas R."/>
        </authorList>
    </citation>
    <scope>NUCLEOTIDE SEQUENCE [LARGE SCALE GENOMIC DNA]</scope>
    <source>
        <strain evidence="1 2">PD1</strain>
    </source>
</reference>
<gene>
    <name evidence="1" type="ORF">M2350_002267</name>
</gene>
<keyword evidence="2" id="KW-1185">Reference proteome</keyword>
<sequence length="69" mass="7607">MGYELLVTLEHTDKGVIATCEELNAVASGATEEEALENLMQAVEALIETYGDEVKERLKERSLKVVEVP</sequence>
<organism evidence="1 2">
    <name type="scientific">Candidatus Fervidibacter sacchari</name>
    <dbReference type="NCBI Taxonomy" id="1448929"/>
    <lineage>
        <taxon>Bacteria</taxon>
        <taxon>Candidatus Fervidibacterota</taxon>
        <taxon>Candidatus Fervidibacter</taxon>
    </lineage>
</organism>
<proteinExistence type="predicted"/>
<dbReference type="EMBL" id="JANUCP010000004">
    <property type="protein sequence ID" value="MCS3919850.1"/>
    <property type="molecule type" value="Genomic_DNA"/>
</dbReference>
<evidence type="ECO:0000313" key="2">
    <source>
        <dbReference type="Proteomes" id="UP001204798"/>
    </source>
</evidence>
<dbReference type="InterPro" id="IPR035069">
    <property type="entry name" value="TTHA1013/TTHA0281-like"/>
</dbReference>
<name>A0ABT2EPG6_9BACT</name>
<dbReference type="SUPFAM" id="SSF143100">
    <property type="entry name" value="TTHA1013/TTHA0281-like"/>
    <property type="match status" value="1"/>
</dbReference>
<accession>A0ABT2EPG6</accession>
<evidence type="ECO:0000313" key="1">
    <source>
        <dbReference type="EMBL" id="MCS3919850.1"/>
    </source>
</evidence>
<comment type="caution">
    <text evidence="1">The sequence shown here is derived from an EMBL/GenBank/DDBJ whole genome shotgun (WGS) entry which is preliminary data.</text>
</comment>
<dbReference type="Proteomes" id="UP001204798">
    <property type="component" value="Unassembled WGS sequence"/>
</dbReference>
<protein>
    <submittedName>
        <fullName evidence="1">RNase H-like HicB family nuclease</fullName>
    </submittedName>
</protein>